<evidence type="ECO:0000256" key="1">
    <source>
        <dbReference type="SAM" id="Phobius"/>
    </source>
</evidence>
<reference evidence="2" key="2">
    <citation type="journal article" date="2021" name="PeerJ">
        <title>Extensive microbial diversity within the chicken gut microbiome revealed by metagenomics and culture.</title>
        <authorList>
            <person name="Gilroy R."/>
            <person name="Ravi A."/>
            <person name="Getino M."/>
            <person name="Pursley I."/>
            <person name="Horton D.L."/>
            <person name="Alikhan N.F."/>
            <person name="Baker D."/>
            <person name="Gharbi K."/>
            <person name="Hall N."/>
            <person name="Watson M."/>
            <person name="Adriaenssens E.M."/>
            <person name="Foster-Nyarko E."/>
            <person name="Jarju S."/>
            <person name="Secka A."/>
            <person name="Antonio M."/>
            <person name="Oren A."/>
            <person name="Chaudhuri R.R."/>
            <person name="La Ragione R."/>
            <person name="Hildebrand F."/>
            <person name="Pallen M.J."/>
        </authorList>
    </citation>
    <scope>NUCLEOTIDE SEQUENCE</scope>
    <source>
        <strain evidence="2">G3-3990</strain>
    </source>
</reference>
<dbReference type="PANTHER" id="PTHR34387:SF2">
    <property type="entry name" value="SLR1258 PROTEIN"/>
    <property type="match status" value="1"/>
</dbReference>
<dbReference type="InterPro" id="IPR016907">
    <property type="entry name" value="UCP029033"/>
</dbReference>
<dbReference type="PIRSF" id="PIRSF029033">
    <property type="entry name" value="UCP029033"/>
    <property type="match status" value="1"/>
</dbReference>
<dbReference type="Gene3D" id="3.30.70.2970">
    <property type="entry name" value="Protein of unknown function (DUF541), domain 2"/>
    <property type="match status" value="1"/>
</dbReference>
<keyword evidence="1" id="KW-0472">Membrane</keyword>
<dbReference type="Gene3D" id="3.30.110.170">
    <property type="entry name" value="Protein of unknown function (DUF541), domain 1"/>
    <property type="match status" value="1"/>
</dbReference>
<gene>
    <name evidence="2" type="ORF">IAA73_11200</name>
</gene>
<keyword evidence="1" id="KW-0812">Transmembrane</keyword>
<protein>
    <submittedName>
        <fullName evidence="2">SIMPL domain-containing protein</fullName>
    </submittedName>
</protein>
<dbReference type="PANTHER" id="PTHR34387">
    <property type="entry name" value="SLR1258 PROTEIN"/>
    <property type="match status" value="1"/>
</dbReference>
<dbReference type="GO" id="GO:0006974">
    <property type="term" value="P:DNA damage response"/>
    <property type="evidence" value="ECO:0007669"/>
    <property type="project" value="TreeGrafter"/>
</dbReference>
<dbReference type="InterPro" id="IPR007497">
    <property type="entry name" value="SIMPL/DUF541"/>
</dbReference>
<organism evidence="2 3">
    <name type="scientific">Candidatus Gallipaludibacter merdavium</name>
    <dbReference type="NCBI Taxonomy" id="2840839"/>
    <lineage>
        <taxon>Bacteria</taxon>
        <taxon>Pseudomonadati</taxon>
        <taxon>Bacteroidota</taxon>
        <taxon>Bacteroidia</taxon>
        <taxon>Bacteroidales</taxon>
        <taxon>Candidatus Gallipaludibacter</taxon>
    </lineage>
</organism>
<proteinExistence type="predicted"/>
<feature type="transmembrane region" description="Helical" evidence="1">
    <location>
        <begin position="6"/>
        <end position="23"/>
    </location>
</feature>
<evidence type="ECO:0000313" key="3">
    <source>
        <dbReference type="Proteomes" id="UP000823641"/>
    </source>
</evidence>
<dbReference type="AlphaFoldDB" id="A0A9D9N5F9"/>
<accession>A0A9D9N5F9</accession>
<name>A0A9D9N5F9_9BACT</name>
<dbReference type="Pfam" id="PF04402">
    <property type="entry name" value="SIMPL"/>
    <property type="match status" value="1"/>
</dbReference>
<dbReference type="InterPro" id="IPR052022">
    <property type="entry name" value="26kDa_periplasmic_antigen"/>
</dbReference>
<dbReference type="EMBL" id="JADIMG010000102">
    <property type="protein sequence ID" value="MBO8460878.1"/>
    <property type="molecule type" value="Genomic_DNA"/>
</dbReference>
<dbReference type="Proteomes" id="UP000823641">
    <property type="component" value="Unassembled WGS sequence"/>
</dbReference>
<sequence length="233" mass="26118">MKNQNFWMGVAIAVGLFALGVLLKSGMENFKDRERVVSVKGLCEEEVAADYVIWPLVYKEVGNDLLSITQSVSDKNKEIVRFLKEKGIEESEISVAPPALVDLEADRYRSEKTPYRYNITSVVTVASKKVDLVSSLILQQAELLKKGIALTSDDYRYQTVYSFNGLNDIKPDMIEKATKNAREAAVKFAEDSGSKLGKIRTADQGTFSITDRDSNTPSIKIVRVVTRIDYYLE</sequence>
<evidence type="ECO:0000313" key="2">
    <source>
        <dbReference type="EMBL" id="MBO8460878.1"/>
    </source>
</evidence>
<reference evidence="2" key="1">
    <citation type="submission" date="2020-10" db="EMBL/GenBank/DDBJ databases">
        <authorList>
            <person name="Gilroy R."/>
        </authorList>
    </citation>
    <scope>NUCLEOTIDE SEQUENCE</scope>
    <source>
        <strain evidence="2">G3-3990</strain>
    </source>
</reference>
<comment type="caution">
    <text evidence="2">The sequence shown here is derived from an EMBL/GenBank/DDBJ whole genome shotgun (WGS) entry which is preliminary data.</text>
</comment>
<keyword evidence="1" id="KW-1133">Transmembrane helix</keyword>